<protein>
    <submittedName>
        <fullName evidence="2">SH3 domain-containing protein</fullName>
    </submittedName>
</protein>
<comment type="caution">
    <text evidence="2">The sequence shown here is derived from an EMBL/GenBank/DDBJ whole genome shotgun (WGS) entry which is preliminary data.</text>
</comment>
<name>A0A6A4RML7_9RHOB</name>
<sequence>MSALSASAQEFPALHDVAGVASNDVLNIRSTPNASSTIIGFLGPDQNWVEVIRSDSSGKWGLVNTNETSGWVSLRYMARAQAGSWLDLEHKLSCSGTEPFWSSSLDGTRAFLDINGEMTDYFLVAHNRVENRNHKTGFSARSSANPRNTLAGIISARSCSDGMSDREYGISVDLLIQHGIDFKAITGCCSLQP</sequence>
<feature type="domain" description="SH3b" evidence="1">
    <location>
        <begin position="24"/>
        <end position="76"/>
    </location>
</feature>
<dbReference type="Gene3D" id="2.30.30.40">
    <property type="entry name" value="SH3 Domains"/>
    <property type="match status" value="1"/>
</dbReference>
<dbReference type="Pfam" id="PF08239">
    <property type="entry name" value="SH3_3"/>
    <property type="match status" value="1"/>
</dbReference>
<organism evidence="2 3">
    <name type="scientific">Parasedimentitalea maritima</name>
    <dbReference type="NCBI Taxonomy" id="2578117"/>
    <lineage>
        <taxon>Bacteria</taxon>
        <taxon>Pseudomonadati</taxon>
        <taxon>Pseudomonadota</taxon>
        <taxon>Alphaproteobacteria</taxon>
        <taxon>Rhodobacterales</taxon>
        <taxon>Paracoccaceae</taxon>
        <taxon>Parasedimentitalea</taxon>
    </lineage>
</organism>
<evidence type="ECO:0000313" key="2">
    <source>
        <dbReference type="EMBL" id="KAE9631166.1"/>
    </source>
</evidence>
<evidence type="ECO:0000259" key="1">
    <source>
        <dbReference type="Pfam" id="PF08239"/>
    </source>
</evidence>
<dbReference type="Proteomes" id="UP000441586">
    <property type="component" value="Unassembled WGS sequence"/>
</dbReference>
<reference evidence="2 3" key="1">
    <citation type="submission" date="2019-12" db="EMBL/GenBank/DDBJ databases">
        <authorList>
            <person name="Zhang Y.-J."/>
        </authorList>
    </citation>
    <scope>NUCLEOTIDE SEQUENCE [LARGE SCALE GENOMIC DNA]</scope>
    <source>
        <strain evidence="2 3">H18S-6</strain>
    </source>
</reference>
<dbReference type="AlphaFoldDB" id="A0A6A4RML7"/>
<evidence type="ECO:0000313" key="3">
    <source>
        <dbReference type="Proteomes" id="UP000441586"/>
    </source>
</evidence>
<gene>
    <name evidence="2" type="ORF">GP644_06745</name>
</gene>
<dbReference type="EMBL" id="WSFO01000003">
    <property type="protein sequence ID" value="KAE9631166.1"/>
    <property type="molecule type" value="Genomic_DNA"/>
</dbReference>
<proteinExistence type="predicted"/>
<dbReference type="InterPro" id="IPR003646">
    <property type="entry name" value="SH3-like_bac-type"/>
</dbReference>
<accession>A0A6A4RML7</accession>